<sequence>MIGMPRILEQGLNSIFRSRWGVAIVIVAIVAAVIGIGRIFADGSSSSPTLGSGSPAPAISIDPSDDDSVVDSDPPPEPSTSPGRAQPETVAYAFASAWSNHKGVTPKAWRDRLLPNSTKNLASELDGVDPAGVPADRVIGRPSLVPVGATVVSAVVTMDSGKLNLRLVSPDGHWLVDGIDWDGS</sequence>
<comment type="caution">
    <text evidence="3">The sequence shown here is derived from an EMBL/GenBank/DDBJ whole genome shotgun (WGS) entry which is preliminary data.</text>
</comment>
<proteinExistence type="predicted"/>
<evidence type="ECO:0000256" key="2">
    <source>
        <dbReference type="SAM" id="Phobius"/>
    </source>
</evidence>
<dbReference type="EMBL" id="BOMM01000001">
    <property type="protein sequence ID" value="GIE08243.1"/>
    <property type="molecule type" value="Genomic_DNA"/>
</dbReference>
<keyword evidence="4" id="KW-1185">Reference proteome</keyword>
<accession>A0A919IUC1</accession>
<keyword evidence="2" id="KW-0472">Membrane</keyword>
<reference evidence="3" key="1">
    <citation type="submission" date="2021-01" db="EMBL/GenBank/DDBJ databases">
        <title>Whole genome shotgun sequence of Actinoplanes ferrugineus NBRC 15555.</title>
        <authorList>
            <person name="Komaki H."/>
            <person name="Tamura T."/>
        </authorList>
    </citation>
    <scope>NUCLEOTIDE SEQUENCE</scope>
    <source>
        <strain evidence="3">NBRC 15555</strain>
    </source>
</reference>
<evidence type="ECO:0000313" key="3">
    <source>
        <dbReference type="EMBL" id="GIE08243.1"/>
    </source>
</evidence>
<feature type="transmembrane region" description="Helical" evidence="2">
    <location>
        <begin position="20"/>
        <end position="41"/>
    </location>
</feature>
<evidence type="ECO:0000313" key="4">
    <source>
        <dbReference type="Proteomes" id="UP000598174"/>
    </source>
</evidence>
<name>A0A919IUC1_9ACTN</name>
<feature type="compositionally biased region" description="Low complexity" evidence="1">
    <location>
        <begin position="45"/>
        <end position="62"/>
    </location>
</feature>
<dbReference type="AlphaFoldDB" id="A0A919IUC1"/>
<evidence type="ECO:0000256" key="1">
    <source>
        <dbReference type="SAM" id="MobiDB-lite"/>
    </source>
</evidence>
<organism evidence="3 4">
    <name type="scientific">Paractinoplanes ferrugineus</name>
    <dbReference type="NCBI Taxonomy" id="113564"/>
    <lineage>
        <taxon>Bacteria</taxon>
        <taxon>Bacillati</taxon>
        <taxon>Actinomycetota</taxon>
        <taxon>Actinomycetes</taxon>
        <taxon>Micromonosporales</taxon>
        <taxon>Micromonosporaceae</taxon>
        <taxon>Paractinoplanes</taxon>
    </lineage>
</organism>
<keyword evidence="2" id="KW-0812">Transmembrane</keyword>
<keyword evidence="2" id="KW-1133">Transmembrane helix</keyword>
<protein>
    <submittedName>
        <fullName evidence="3">Uncharacterized protein</fullName>
    </submittedName>
</protein>
<feature type="region of interest" description="Disordered" evidence="1">
    <location>
        <begin position="45"/>
        <end position="87"/>
    </location>
</feature>
<gene>
    <name evidence="3" type="ORF">Afe05nite_00830</name>
</gene>
<dbReference type="Proteomes" id="UP000598174">
    <property type="component" value="Unassembled WGS sequence"/>
</dbReference>